<evidence type="ECO:0000256" key="3">
    <source>
        <dbReference type="ARBA" id="ARBA00022525"/>
    </source>
</evidence>
<keyword evidence="9" id="KW-1185">Reference proteome</keyword>
<dbReference type="GO" id="GO:0005615">
    <property type="term" value="C:extracellular space"/>
    <property type="evidence" value="ECO:0007669"/>
    <property type="project" value="TreeGrafter"/>
</dbReference>
<sequence length="84" mass="9460">MQATGLTYYQTVLRLLKVETQVVAGVNYKLIFVTAPTNCKFSDGPYSSERCQPTTNQASAACTAIIYERPWDNYKAVTSFRCHK</sequence>
<evidence type="ECO:0000256" key="4">
    <source>
        <dbReference type="ARBA" id="ARBA00022690"/>
    </source>
</evidence>
<organism evidence="8 9">
    <name type="scientific">Amblyomma americanum</name>
    <name type="common">Lone star tick</name>
    <dbReference type="NCBI Taxonomy" id="6943"/>
    <lineage>
        <taxon>Eukaryota</taxon>
        <taxon>Metazoa</taxon>
        <taxon>Ecdysozoa</taxon>
        <taxon>Arthropoda</taxon>
        <taxon>Chelicerata</taxon>
        <taxon>Arachnida</taxon>
        <taxon>Acari</taxon>
        <taxon>Parasitiformes</taxon>
        <taxon>Ixodida</taxon>
        <taxon>Ixodoidea</taxon>
        <taxon>Ixodidae</taxon>
        <taxon>Amblyomminae</taxon>
        <taxon>Amblyomma</taxon>
    </lineage>
</organism>
<comment type="subcellular location">
    <subcellularLocation>
        <location evidence="1">Secreted</location>
    </subcellularLocation>
</comment>
<protein>
    <recommendedName>
        <fullName evidence="7">Cystatin domain-containing protein</fullName>
    </recommendedName>
</protein>
<keyword evidence="3" id="KW-0964">Secreted</keyword>
<dbReference type="InterPro" id="IPR046350">
    <property type="entry name" value="Cystatin_sf"/>
</dbReference>
<dbReference type="Pfam" id="PF00031">
    <property type="entry name" value="Cystatin"/>
    <property type="match status" value="1"/>
</dbReference>
<keyword evidence="5" id="KW-0789">Thiol protease inhibitor</keyword>
<evidence type="ECO:0000256" key="2">
    <source>
        <dbReference type="ARBA" id="ARBA00009403"/>
    </source>
</evidence>
<evidence type="ECO:0000259" key="7">
    <source>
        <dbReference type="Pfam" id="PF00031"/>
    </source>
</evidence>
<dbReference type="Gene3D" id="3.10.450.10">
    <property type="match status" value="1"/>
</dbReference>
<dbReference type="Proteomes" id="UP001321473">
    <property type="component" value="Unassembled WGS sequence"/>
</dbReference>
<dbReference type="SUPFAM" id="SSF54403">
    <property type="entry name" value="Cystatin/monellin"/>
    <property type="match status" value="1"/>
</dbReference>
<dbReference type="InterPro" id="IPR000010">
    <property type="entry name" value="Cystatin_dom"/>
</dbReference>
<gene>
    <name evidence="8" type="ORF">V5799_011936</name>
</gene>
<keyword evidence="4" id="KW-0646">Protease inhibitor</keyword>
<evidence type="ECO:0000256" key="5">
    <source>
        <dbReference type="ARBA" id="ARBA00022704"/>
    </source>
</evidence>
<dbReference type="PROSITE" id="PS00287">
    <property type="entry name" value="CYSTATIN"/>
    <property type="match status" value="1"/>
</dbReference>
<evidence type="ECO:0000256" key="1">
    <source>
        <dbReference type="ARBA" id="ARBA00004613"/>
    </source>
</evidence>
<dbReference type="GO" id="GO:0031982">
    <property type="term" value="C:vesicle"/>
    <property type="evidence" value="ECO:0007669"/>
    <property type="project" value="TreeGrafter"/>
</dbReference>
<dbReference type="CDD" id="cd00042">
    <property type="entry name" value="CY"/>
    <property type="match status" value="1"/>
</dbReference>
<reference evidence="8 9" key="1">
    <citation type="journal article" date="2023" name="Arcadia Sci">
        <title>De novo assembly of a long-read Amblyomma americanum tick genome.</title>
        <authorList>
            <person name="Chou S."/>
            <person name="Poskanzer K.E."/>
            <person name="Rollins M."/>
            <person name="Thuy-Boun P.S."/>
        </authorList>
    </citation>
    <scope>NUCLEOTIDE SEQUENCE [LARGE SCALE GENOMIC DNA]</scope>
    <source>
        <strain evidence="8">F_SG_1</strain>
        <tissue evidence="8">Salivary glands</tissue>
    </source>
</reference>
<accession>A0AAQ4EFT5</accession>
<dbReference type="EMBL" id="JARKHS020016747">
    <property type="protein sequence ID" value="KAK8773531.1"/>
    <property type="molecule type" value="Genomic_DNA"/>
</dbReference>
<evidence type="ECO:0000256" key="6">
    <source>
        <dbReference type="ARBA" id="ARBA00022729"/>
    </source>
</evidence>
<feature type="domain" description="Cystatin" evidence="7">
    <location>
        <begin position="7"/>
        <end position="71"/>
    </location>
</feature>
<evidence type="ECO:0000313" key="9">
    <source>
        <dbReference type="Proteomes" id="UP001321473"/>
    </source>
</evidence>
<dbReference type="GO" id="GO:0005737">
    <property type="term" value="C:cytoplasm"/>
    <property type="evidence" value="ECO:0007669"/>
    <property type="project" value="TreeGrafter"/>
</dbReference>
<dbReference type="PANTHER" id="PTHR46186">
    <property type="entry name" value="CYSTATIN"/>
    <property type="match status" value="1"/>
</dbReference>
<name>A0AAQ4EFT5_AMBAM</name>
<dbReference type="PANTHER" id="PTHR46186:SF2">
    <property type="entry name" value="CYSTATIN"/>
    <property type="match status" value="1"/>
</dbReference>
<dbReference type="GO" id="GO:0004869">
    <property type="term" value="F:cysteine-type endopeptidase inhibitor activity"/>
    <property type="evidence" value="ECO:0007669"/>
    <property type="project" value="UniProtKB-KW"/>
</dbReference>
<keyword evidence="6" id="KW-0732">Signal</keyword>
<dbReference type="InterPro" id="IPR018073">
    <property type="entry name" value="Prot_inh_cystat_CS"/>
</dbReference>
<dbReference type="AlphaFoldDB" id="A0AAQ4EFT5"/>
<comment type="caution">
    <text evidence="8">The sequence shown here is derived from an EMBL/GenBank/DDBJ whole genome shotgun (WGS) entry which is preliminary data.</text>
</comment>
<comment type="similarity">
    <text evidence="2">Belongs to the cystatin family.</text>
</comment>
<evidence type="ECO:0000313" key="8">
    <source>
        <dbReference type="EMBL" id="KAK8773531.1"/>
    </source>
</evidence>
<proteinExistence type="inferred from homology"/>